<sequence length="145" mass="16398">MSYLPEQIREAIITRITDFATTQSSFYRTPSPALDASWPAFILEYGENQNLWNGSESDKKVFLFNLYVAYSFNPADDDSIELAEKAISDSIGELYRVVFEKPGCLNLANGWVRVSNVSWGYGGSEDVPLRMATMQIEVKVHQDRS</sequence>
<evidence type="ECO:0008006" key="3">
    <source>
        <dbReference type="Google" id="ProtNLM"/>
    </source>
</evidence>
<dbReference type="Proteomes" id="UP001379235">
    <property type="component" value="Unassembled WGS sequence"/>
</dbReference>
<reference evidence="1 2" key="1">
    <citation type="submission" date="2024-03" db="EMBL/GenBank/DDBJ databases">
        <authorList>
            <person name="Jo J.-H."/>
        </authorList>
    </citation>
    <scope>NUCLEOTIDE SEQUENCE [LARGE SCALE GENOMIC DNA]</scope>
    <source>
        <strain evidence="1 2">AS3R-12</strain>
    </source>
</reference>
<protein>
    <recommendedName>
        <fullName evidence="3">Tail terminator protein</fullName>
    </recommendedName>
</protein>
<accession>A0ABU8SD69</accession>
<comment type="caution">
    <text evidence="1">The sequence shown here is derived from an EMBL/GenBank/DDBJ whole genome shotgun (WGS) entry which is preliminary data.</text>
</comment>
<organism evidence="1 2">
    <name type="scientific">Novosphingobium aquae</name>
    <dbReference type="NCBI Taxonomy" id="3133435"/>
    <lineage>
        <taxon>Bacteria</taxon>
        <taxon>Pseudomonadati</taxon>
        <taxon>Pseudomonadota</taxon>
        <taxon>Alphaproteobacteria</taxon>
        <taxon>Sphingomonadales</taxon>
        <taxon>Sphingomonadaceae</taxon>
        <taxon>Novosphingobium</taxon>
    </lineage>
</organism>
<keyword evidence="2" id="KW-1185">Reference proteome</keyword>
<proteinExistence type="predicted"/>
<gene>
    <name evidence="1" type="ORF">WG900_16095</name>
</gene>
<evidence type="ECO:0000313" key="1">
    <source>
        <dbReference type="EMBL" id="MEJ6011439.1"/>
    </source>
</evidence>
<dbReference type="EMBL" id="JBBHJY010000009">
    <property type="protein sequence ID" value="MEJ6011439.1"/>
    <property type="molecule type" value="Genomic_DNA"/>
</dbReference>
<dbReference type="RefSeq" id="WP_339968696.1">
    <property type="nucleotide sequence ID" value="NZ_JBBHJY010000009.1"/>
</dbReference>
<evidence type="ECO:0000313" key="2">
    <source>
        <dbReference type="Proteomes" id="UP001379235"/>
    </source>
</evidence>
<name>A0ABU8SD69_9SPHN</name>